<evidence type="ECO:0000256" key="7">
    <source>
        <dbReference type="ARBA" id="ARBA00023157"/>
    </source>
</evidence>
<evidence type="ECO:0000256" key="3">
    <source>
        <dbReference type="ARBA" id="ARBA00022694"/>
    </source>
</evidence>
<reference evidence="13" key="1">
    <citation type="submission" date="2020-02" db="EMBL/GenBank/DDBJ databases">
        <authorList>
            <person name="Meier V. D."/>
        </authorList>
    </citation>
    <scope>NUCLEOTIDE SEQUENCE</scope>
    <source>
        <strain evidence="13">AVDCRST_MAG77</strain>
    </source>
</reference>
<keyword evidence="7" id="KW-1015">Disulfide bond</keyword>
<dbReference type="GO" id="GO:0103016">
    <property type="term" value="F:tRNA-uridine 2-sulfurtransferase activity"/>
    <property type="evidence" value="ECO:0007669"/>
    <property type="project" value="UniProtKB-EC"/>
</dbReference>
<dbReference type="PANTHER" id="PTHR11933:SF5">
    <property type="entry name" value="MITOCHONDRIAL TRNA-SPECIFIC 2-THIOURIDYLASE 1"/>
    <property type="match status" value="1"/>
</dbReference>
<dbReference type="HAMAP" id="MF_00144">
    <property type="entry name" value="tRNA_thiouridyl_MnmA"/>
    <property type="match status" value="1"/>
</dbReference>
<feature type="active site" description="Cysteine persulfide intermediate" evidence="10">
    <location>
        <position position="222"/>
    </location>
</feature>
<dbReference type="FunFam" id="2.30.30.280:FF:000001">
    <property type="entry name" value="tRNA-specific 2-thiouridylase MnmA"/>
    <property type="match status" value="1"/>
</dbReference>
<comment type="catalytic activity">
    <reaction evidence="8 10">
        <text>S-sulfanyl-L-cysteinyl-[protein] + uridine(34) in tRNA + AH2 + ATP = 2-thiouridine(34) in tRNA + L-cysteinyl-[protein] + A + AMP + diphosphate + H(+)</text>
        <dbReference type="Rhea" id="RHEA:47032"/>
        <dbReference type="Rhea" id="RHEA-COMP:10131"/>
        <dbReference type="Rhea" id="RHEA-COMP:11726"/>
        <dbReference type="Rhea" id="RHEA-COMP:11727"/>
        <dbReference type="Rhea" id="RHEA-COMP:11728"/>
        <dbReference type="ChEBI" id="CHEBI:13193"/>
        <dbReference type="ChEBI" id="CHEBI:15378"/>
        <dbReference type="ChEBI" id="CHEBI:17499"/>
        <dbReference type="ChEBI" id="CHEBI:29950"/>
        <dbReference type="ChEBI" id="CHEBI:30616"/>
        <dbReference type="ChEBI" id="CHEBI:33019"/>
        <dbReference type="ChEBI" id="CHEBI:61963"/>
        <dbReference type="ChEBI" id="CHEBI:65315"/>
        <dbReference type="ChEBI" id="CHEBI:87170"/>
        <dbReference type="ChEBI" id="CHEBI:456215"/>
        <dbReference type="EC" id="2.8.1.13"/>
    </reaction>
</comment>
<evidence type="ECO:0000259" key="12">
    <source>
        <dbReference type="Pfam" id="PF20259"/>
    </source>
</evidence>
<comment type="subcellular location">
    <subcellularLocation>
        <location evidence="10">Cytoplasm</location>
    </subcellularLocation>
</comment>
<gene>
    <name evidence="10" type="primary">mnmA</name>
    <name evidence="13" type="ORF">AVDCRST_MAG77-3862</name>
</gene>
<dbReference type="AlphaFoldDB" id="A0A6J4JL02"/>
<evidence type="ECO:0000256" key="8">
    <source>
        <dbReference type="ARBA" id="ARBA00051542"/>
    </source>
</evidence>
<feature type="region of interest" description="Interaction with tRNA" evidence="10">
    <location>
        <begin position="172"/>
        <end position="174"/>
    </location>
</feature>
<evidence type="ECO:0000256" key="1">
    <source>
        <dbReference type="ARBA" id="ARBA00022555"/>
    </source>
</evidence>
<dbReference type="InterPro" id="IPR046884">
    <property type="entry name" value="MnmA-like_central"/>
</dbReference>
<dbReference type="EC" id="2.8.1.13" evidence="10"/>
<keyword evidence="3 10" id="KW-0819">tRNA processing</keyword>
<dbReference type="InterPro" id="IPR023382">
    <property type="entry name" value="MnmA-like_central_sf"/>
</dbReference>
<dbReference type="EMBL" id="CADCTC010000207">
    <property type="protein sequence ID" value="CAA9281276.1"/>
    <property type="molecule type" value="Genomic_DNA"/>
</dbReference>
<dbReference type="PANTHER" id="PTHR11933">
    <property type="entry name" value="TRNA 5-METHYLAMINOMETHYL-2-THIOURIDYLATE -METHYLTRANSFERASE"/>
    <property type="match status" value="1"/>
</dbReference>
<keyword evidence="10" id="KW-0963">Cytoplasm</keyword>
<dbReference type="Pfam" id="PF03054">
    <property type="entry name" value="tRNA_Me_trans"/>
    <property type="match status" value="1"/>
</dbReference>
<name>A0A6J4JL02_9CHLR</name>
<feature type="active site" description="Nucleophile" evidence="10">
    <location>
        <position position="124"/>
    </location>
</feature>
<keyword evidence="6 10" id="KW-0694">RNA-binding</keyword>
<dbReference type="GO" id="GO:0005737">
    <property type="term" value="C:cytoplasm"/>
    <property type="evidence" value="ECO:0007669"/>
    <property type="project" value="UniProtKB-SubCell"/>
</dbReference>
<dbReference type="Gene3D" id="3.40.50.620">
    <property type="entry name" value="HUPs"/>
    <property type="match status" value="1"/>
</dbReference>
<evidence type="ECO:0000256" key="10">
    <source>
        <dbReference type="HAMAP-Rule" id="MF_00144"/>
    </source>
</evidence>
<dbReference type="InterPro" id="IPR014729">
    <property type="entry name" value="Rossmann-like_a/b/a_fold"/>
</dbReference>
<proteinExistence type="inferred from homology"/>
<feature type="site" description="Interaction with tRNA" evidence="10">
    <location>
        <position position="149"/>
    </location>
</feature>
<feature type="domain" description="tRNA-specific 2-thiouridylase MnmA-like central" evidence="12">
    <location>
        <begin position="232"/>
        <end position="294"/>
    </location>
</feature>
<dbReference type="NCBIfam" id="NF001138">
    <property type="entry name" value="PRK00143.1"/>
    <property type="match status" value="1"/>
</dbReference>
<keyword evidence="5 10" id="KW-0067">ATP-binding</keyword>
<evidence type="ECO:0000259" key="11">
    <source>
        <dbReference type="Pfam" id="PF20258"/>
    </source>
</evidence>
<evidence type="ECO:0000256" key="6">
    <source>
        <dbReference type="ARBA" id="ARBA00022884"/>
    </source>
</evidence>
<evidence type="ECO:0000313" key="13">
    <source>
        <dbReference type="EMBL" id="CAA9281276.1"/>
    </source>
</evidence>
<dbReference type="InterPro" id="IPR046885">
    <property type="entry name" value="MnmA-like_C"/>
</dbReference>
<comment type="function">
    <text evidence="9 10">Catalyzes the 2-thiolation of uridine at the wobble position (U34) of tRNA, leading to the formation of s(2)U34.</text>
</comment>
<sequence>MSRIVVAMSGGVDSSVVAALLKQQGHDVIGVTLNVWPESANQVTADARDDADAKVGAAEPAGSATARSKACCGNSAVDDARRVADLLDMPYYVLNFRELFREYVIADFVREYARGRTPNPCVRCNQHVKFRPVLQRAAALGADYVATGHYVRRDQDPATGRWRLRKALDPSKDQSYVLFPMQQDELARTLFPLGDMPKTETRRLARELGLPVAEKPESMEICFVPDNKYSRYVTEHAPQTALPGPIVDVQGRYLGEHPGIVHFTIGQRRGIGIASPEPLFVIDIDPERNAIVVGADKDLLCRELIAEDLNLVALPALDRPIRCRARIRYRMSEAPATIEPVEQTPNGAPGASGNAAAPGMPAVRVVFDEPQRAITPGQAVVFYDGDVVLGGATIVQSGDL</sequence>
<dbReference type="Pfam" id="PF20259">
    <property type="entry name" value="tRNA_Me_trans_M"/>
    <property type="match status" value="1"/>
</dbReference>
<accession>A0A6J4JL02</accession>
<dbReference type="Pfam" id="PF20258">
    <property type="entry name" value="tRNA_Me_trans_C"/>
    <property type="match status" value="1"/>
</dbReference>
<feature type="binding site" evidence="10">
    <location>
        <begin position="7"/>
        <end position="14"/>
    </location>
    <ligand>
        <name>ATP</name>
        <dbReference type="ChEBI" id="CHEBI:30616"/>
    </ligand>
</feature>
<dbReference type="SUPFAM" id="SSF52402">
    <property type="entry name" value="Adenine nucleotide alpha hydrolases-like"/>
    <property type="match status" value="1"/>
</dbReference>
<comment type="similarity">
    <text evidence="10">Belongs to the MnmA/TRMU family.</text>
</comment>
<keyword evidence="1 10" id="KW-0820">tRNA-binding</keyword>
<feature type="binding site" evidence="10">
    <location>
        <position position="33"/>
    </location>
    <ligand>
        <name>ATP</name>
        <dbReference type="ChEBI" id="CHEBI:30616"/>
    </ligand>
</feature>
<dbReference type="NCBIfam" id="TIGR00420">
    <property type="entry name" value="trmU"/>
    <property type="match status" value="1"/>
</dbReference>
<dbReference type="Gene3D" id="2.30.30.280">
    <property type="entry name" value="Adenine nucleotide alpha hydrolases-like domains"/>
    <property type="match status" value="1"/>
</dbReference>
<dbReference type="GO" id="GO:0002143">
    <property type="term" value="P:tRNA wobble position uridine thiolation"/>
    <property type="evidence" value="ECO:0007669"/>
    <property type="project" value="TreeGrafter"/>
</dbReference>
<feature type="region of interest" description="Interaction with tRNA" evidence="10">
    <location>
        <begin position="328"/>
        <end position="329"/>
    </location>
</feature>
<keyword evidence="4 10" id="KW-0547">Nucleotide-binding</keyword>
<protein>
    <recommendedName>
        <fullName evidence="10">tRNA-specific 2-thiouridylase MnmA</fullName>
        <ecNumber evidence="10">2.8.1.13</ecNumber>
    </recommendedName>
</protein>
<feature type="binding site" evidence="10">
    <location>
        <position position="148"/>
    </location>
    <ligand>
        <name>ATP</name>
        <dbReference type="ChEBI" id="CHEBI:30616"/>
    </ligand>
</feature>
<evidence type="ECO:0000256" key="2">
    <source>
        <dbReference type="ARBA" id="ARBA00022679"/>
    </source>
</evidence>
<dbReference type="GO" id="GO:0000049">
    <property type="term" value="F:tRNA binding"/>
    <property type="evidence" value="ECO:0007669"/>
    <property type="project" value="UniProtKB-KW"/>
</dbReference>
<feature type="domain" description="tRNA-specific 2-thiouridylase MnmA-like C-terminal" evidence="11">
    <location>
        <begin position="362"/>
        <end position="394"/>
    </location>
</feature>
<comment type="caution">
    <text evidence="10">Lacks conserved residue(s) required for the propagation of feature annotation.</text>
</comment>
<evidence type="ECO:0000256" key="4">
    <source>
        <dbReference type="ARBA" id="ARBA00022741"/>
    </source>
</evidence>
<dbReference type="CDD" id="cd01998">
    <property type="entry name" value="MnmA_TRMU-like"/>
    <property type="match status" value="1"/>
</dbReference>
<feature type="site" description="Interaction with tRNA" evidence="10">
    <location>
        <position position="378"/>
    </location>
</feature>
<dbReference type="GO" id="GO:0005524">
    <property type="term" value="F:ATP binding"/>
    <property type="evidence" value="ECO:0007669"/>
    <property type="project" value="UniProtKB-KW"/>
</dbReference>
<dbReference type="FunFam" id="3.40.50.620:FF:000115">
    <property type="entry name" value="tRNA-specific 2-thiouridylase MnmA"/>
    <property type="match status" value="1"/>
</dbReference>
<keyword evidence="2 10" id="KW-0808">Transferase</keyword>
<evidence type="ECO:0000256" key="9">
    <source>
        <dbReference type="ARBA" id="ARBA00056575"/>
    </source>
</evidence>
<dbReference type="InterPro" id="IPR004506">
    <property type="entry name" value="MnmA-like"/>
</dbReference>
<dbReference type="Gene3D" id="2.40.30.10">
    <property type="entry name" value="Translation factors"/>
    <property type="match status" value="1"/>
</dbReference>
<evidence type="ECO:0000256" key="5">
    <source>
        <dbReference type="ARBA" id="ARBA00022840"/>
    </source>
</evidence>
<organism evidence="13">
    <name type="scientific">uncultured Chloroflexota bacterium</name>
    <dbReference type="NCBI Taxonomy" id="166587"/>
    <lineage>
        <taxon>Bacteria</taxon>
        <taxon>Bacillati</taxon>
        <taxon>Chloroflexota</taxon>
        <taxon>environmental samples</taxon>
    </lineage>
</organism>